<gene>
    <name evidence="1" type="ORF">MGWOODY_Clf2934</name>
</gene>
<sequence>MDVAAVGCRVGADGQVRRMTGPDGTWHISGDQVELAKMAL</sequence>
<protein>
    <submittedName>
        <fullName evidence="1">Uncharacterized protein</fullName>
    </submittedName>
</protein>
<organism evidence="1">
    <name type="scientific">hydrothermal vent metagenome</name>
    <dbReference type="NCBI Taxonomy" id="652676"/>
    <lineage>
        <taxon>unclassified sequences</taxon>
        <taxon>metagenomes</taxon>
        <taxon>ecological metagenomes</taxon>
    </lineage>
</organism>
<dbReference type="EMBL" id="FAXA01000410">
    <property type="protein sequence ID" value="CUV03407.1"/>
    <property type="molecule type" value="Genomic_DNA"/>
</dbReference>
<dbReference type="AlphaFoldDB" id="A0A170QAZ5"/>
<reference evidence="1" key="1">
    <citation type="submission" date="2015-10" db="EMBL/GenBank/DDBJ databases">
        <authorList>
            <person name="Gilbert D.G."/>
        </authorList>
    </citation>
    <scope>NUCLEOTIDE SEQUENCE</scope>
</reference>
<name>A0A170QAZ5_9ZZZZ</name>
<evidence type="ECO:0000313" key="1">
    <source>
        <dbReference type="EMBL" id="CUV03407.1"/>
    </source>
</evidence>
<accession>A0A170QAZ5</accession>
<proteinExistence type="predicted"/>